<keyword evidence="3 6" id="KW-0812">Transmembrane</keyword>
<feature type="transmembrane region" description="Helical" evidence="6">
    <location>
        <begin position="132"/>
        <end position="154"/>
    </location>
</feature>
<dbReference type="GO" id="GO:0015171">
    <property type="term" value="F:amino acid transmembrane transporter activity"/>
    <property type="evidence" value="ECO:0007669"/>
    <property type="project" value="TreeGrafter"/>
</dbReference>
<dbReference type="EMBL" id="CABVPP010000057">
    <property type="protein sequence ID" value="VWC13538.1"/>
    <property type="molecule type" value="Genomic_DNA"/>
</dbReference>
<evidence type="ECO:0000256" key="3">
    <source>
        <dbReference type="ARBA" id="ARBA00022692"/>
    </source>
</evidence>
<dbReference type="AlphaFoldDB" id="A0A6P2Q6J1"/>
<organism evidence="7 8">
    <name type="scientific">Burkholderia pseudomultivorans</name>
    <dbReference type="NCBI Taxonomy" id="1207504"/>
    <lineage>
        <taxon>Bacteria</taxon>
        <taxon>Pseudomonadati</taxon>
        <taxon>Pseudomonadota</taxon>
        <taxon>Betaproteobacteria</taxon>
        <taxon>Burkholderiales</taxon>
        <taxon>Burkholderiaceae</taxon>
        <taxon>Burkholderia</taxon>
        <taxon>Burkholderia cepacia complex</taxon>
    </lineage>
</organism>
<sequence>MSLSARTARSARSTRLQPKSIMDATSLLAFALALVVMSCTPGPSVAALIARVLTNGFRETLPFLAAMWLGEAVWLTCAIAGLAVIAHTFATGFFVLKMAGVGYLLFLAWKMWTAPADAPTDEIPRGRTGWRMFLAGSLVTAGNPKIALFYLALLPTIIDLRAVNTVGWAELVATMLAVLITADCTWAFVATRVRKLILTRRAIKIANRTSAAAMAGAAVAIATR</sequence>
<keyword evidence="5 6" id="KW-0472">Membrane</keyword>
<proteinExistence type="predicted"/>
<evidence type="ECO:0000256" key="2">
    <source>
        <dbReference type="ARBA" id="ARBA00022475"/>
    </source>
</evidence>
<comment type="subcellular location">
    <subcellularLocation>
        <location evidence="1">Cell membrane</location>
        <topology evidence="1">Multi-pass membrane protein</topology>
    </subcellularLocation>
</comment>
<dbReference type="GO" id="GO:0005886">
    <property type="term" value="C:plasma membrane"/>
    <property type="evidence" value="ECO:0007669"/>
    <property type="project" value="UniProtKB-SubCell"/>
</dbReference>
<keyword evidence="4 6" id="KW-1133">Transmembrane helix</keyword>
<dbReference type="PANTHER" id="PTHR30086:SF20">
    <property type="entry name" value="ARGININE EXPORTER PROTEIN ARGO-RELATED"/>
    <property type="match status" value="1"/>
</dbReference>
<dbReference type="PANTHER" id="PTHR30086">
    <property type="entry name" value="ARGININE EXPORTER PROTEIN ARGO"/>
    <property type="match status" value="1"/>
</dbReference>
<keyword evidence="2" id="KW-1003">Cell membrane</keyword>
<dbReference type="Proteomes" id="UP000494162">
    <property type="component" value="Unassembled WGS sequence"/>
</dbReference>
<feature type="transmembrane region" description="Helical" evidence="6">
    <location>
        <begin position="166"/>
        <end position="189"/>
    </location>
</feature>
<gene>
    <name evidence="7" type="ORF">BPS26883_05483</name>
</gene>
<protein>
    <submittedName>
        <fullName evidence="7">Lysine transporter LysE</fullName>
    </submittedName>
</protein>
<evidence type="ECO:0000313" key="7">
    <source>
        <dbReference type="EMBL" id="VWC13538.1"/>
    </source>
</evidence>
<dbReference type="InterPro" id="IPR001123">
    <property type="entry name" value="LeuE-type"/>
</dbReference>
<evidence type="ECO:0000256" key="5">
    <source>
        <dbReference type="ARBA" id="ARBA00023136"/>
    </source>
</evidence>
<name>A0A6P2Q6J1_9BURK</name>
<accession>A0A6P2Q6J1</accession>
<evidence type="ECO:0000256" key="6">
    <source>
        <dbReference type="SAM" id="Phobius"/>
    </source>
</evidence>
<evidence type="ECO:0000313" key="8">
    <source>
        <dbReference type="Proteomes" id="UP000494162"/>
    </source>
</evidence>
<feature type="transmembrane region" description="Helical" evidence="6">
    <location>
        <begin position="63"/>
        <end position="86"/>
    </location>
</feature>
<feature type="transmembrane region" description="Helical" evidence="6">
    <location>
        <begin position="93"/>
        <end position="112"/>
    </location>
</feature>
<evidence type="ECO:0000256" key="4">
    <source>
        <dbReference type="ARBA" id="ARBA00022989"/>
    </source>
</evidence>
<reference evidence="7 8" key="1">
    <citation type="submission" date="2019-09" db="EMBL/GenBank/DDBJ databases">
        <authorList>
            <person name="Depoorter E."/>
        </authorList>
    </citation>
    <scope>NUCLEOTIDE SEQUENCE [LARGE SCALE GENOMIC DNA]</scope>
    <source>
        <strain evidence="7">LMG 26883</strain>
    </source>
</reference>
<evidence type="ECO:0000256" key="1">
    <source>
        <dbReference type="ARBA" id="ARBA00004651"/>
    </source>
</evidence>
<dbReference type="Pfam" id="PF01810">
    <property type="entry name" value="LysE"/>
    <property type="match status" value="1"/>
</dbReference>